<proteinExistence type="predicted"/>
<dbReference type="OrthoDB" id="420380at2759"/>
<dbReference type="Proteomes" id="UP000031668">
    <property type="component" value="Unassembled WGS sequence"/>
</dbReference>
<evidence type="ECO:0000313" key="2">
    <source>
        <dbReference type="EMBL" id="KII72696.1"/>
    </source>
</evidence>
<gene>
    <name evidence="2" type="ORF">RF11_15205</name>
</gene>
<dbReference type="GO" id="GO:0005783">
    <property type="term" value="C:endoplasmic reticulum"/>
    <property type="evidence" value="ECO:0007669"/>
    <property type="project" value="InterPro"/>
</dbReference>
<dbReference type="InterPro" id="IPR013547">
    <property type="entry name" value="P4H_N"/>
</dbReference>
<dbReference type="Gene3D" id="1.25.40.10">
    <property type="entry name" value="Tetratricopeptide repeat domain"/>
    <property type="match status" value="1"/>
</dbReference>
<dbReference type="Gene3D" id="6.10.140.1460">
    <property type="match status" value="1"/>
</dbReference>
<name>A0A0C2MZE7_THEKT</name>
<dbReference type="OMA" id="WKHEIFD"/>
<feature type="domain" description="Prolyl 4-hydroxylase N-terminal" evidence="1">
    <location>
        <begin position="21"/>
        <end position="101"/>
    </location>
</feature>
<sequence length="174" mass="20627">MVPKHYFDRATYHIDECLDENSQMSRFVSNPINAFMLIQRITSVWVDIYKSIKSVNDPGIKLSDDFIWLDDEDIEGAYVSLHRLQSFYELDPQDMVDGRLSEEWGSISQYYTLVPKHLSGSDLFEIGKIPYFKDEFMSAKLWFKAAYLEIKKEMNSENNPLRYEILDYLSWTEY</sequence>
<dbReference type="GO" id="GO:0004656">
    <property type="term" value="F:procollagen-proline 4-dioxygenase activity"/>
    <property type="evidence" value="ECO:0007669"/>
    <property type="project" value="InterPro"/>
</dbReference>
<keyword evidence="3" id="KW-1185">Reference proteome</keyword>
<accession>A0A0C2MZE7</accession>
<evidence type="ECO:0000259" key="1">
    <source>
        <dbReference type="Pfam" id="PF08336"/>
    </source>
</evidence>
<protein>
    <submittedName>
        <fullName evidence="2">Prolyl 4-hydroxylase subunit alpha-2</fullName>
    </submittedName>
</protein>
<organism evidence="2 3">
    <name type="scientific">Thelohanellus kitauei</name>
    <name type="common">Myxosporean</name>
    <dbReference type="NCBI Taxonomy" id="669202"/>
    <lineage>
        <taxon>Eukaryota</taxon>
        <taxon>Metazoa</taxon>
        <taxon>Cnidaria</taxon>
        <taxon>Myxozoa</taxon>
        <taxon>Myxosporea</taxon>
        <taxon>Bivalvulida</taxon>
        <taxon>Platysporina</taxon>
        <taxon>Myxobolidae</taxon>
        <taxon>Thelohanellus</taxon>
    </lineage>
</organism>
<dbReference type="Pfam" id="PF08336">
    <property type="entry name" value="P4Ha_N"/>
    <property type="match status" value="1"/>
</dbReference>
<dbReference type="EMBL" id="JWZT01001146">
    <property type="protein sequence ID" value="KII72696.1"/>
    <property type="molecule type" value="Genomic_DNA"/>
</dbReference>
<dbReference type="AlphaFoldDB" id="A0A0C2MZE7"/>
<reference evidence="2 3" key="1">
    <citation type="journal article" date="2014" name="Genome Biol. Evol.">
        <title>The genome of the myxosporean Thelohanellus kitauei shows adaptations to nutrient acquisition within its fish host.</title>
        <authorList>
            <person name="Yang Y."/>
            <person name="Xiong J."/>
            <person name="Zhou Z."/>
            <person name="Huo F."/>
            <person name="Miao W."/>
            <person name="Ran C."/>
            <person name="Liu Y."/>
            <person name="Zhang J."/>
            <person name="Feng J."/>
            <person name="Wang M."/>
            <person name="Wang M."/>
            <person name="Wang L."/>
            <person name="Yao B."/>
        </authorList>
    </citation>
    <scope>NUCLEOTIDE SEQUENCE [LARGE SCALE GENOMIC DNA]</scope>
    <source>
        <strain evidence="2">Wuqing</strain>
    </source>
</reference>
<dbReference type="InterPro" id="IPR011990">
    <property type="entry name" value="TPR-like_helical_dom_sf"/>
</dbReference>
<comment type="caution">
    <text evidence="2">The sequence shown here is derived from an EMBL/GenBank/DDBJ whole genome shotgun (WGS) entry which is preliminary data.</text>
</comment>
<evidence type="ECO:0000313" key="3">
    <source>
        <dbReference type="Proteomes" id="UP000031668"/>
    </source>
</evidence>